<evidence type="ECO:0000313" key="3">
    <source>
        <dbReference type="Proteomes" id="UP001156682"/>
    </source>
</evidence>
<dbReference type="Pfam" id="PF15611">
    <property type="entry name" value="EH_Signature"/>
    <property type="match status" value="1"/>
</dbReference>
<protein>
    <recommendedName>
        <fullName evidence="1">Zorya protein ZorC EH domain-containing protein</fullName>
    </recommendedName>
</protein>
<keyword evidence="3" id="KW-1185">Reference proteome</keyword>
<organism evidence="2 3">
    <name type="scientific">Marinospirillum insulare</name>
    <dbReference type="NCBI Taxonomy" id="217169"/>
    <lineage>
        <taxon>Bacteria</taxon>
        <taxon>Pseudomonadati</taxon>
        <taxon>Pseudomonadota</taxon>
        <taxon>Gammaproteobacteria</taxon>
        <taxon>Oceanospirillales</taxon>
        <taxon>Oceanospirillaceae</taxon>
        <taxon>Marinospirillum</taxon>
    </lineage>
</organism>
<evidence type="ECO:0000313" key="2">
    <source>
        <dbReference type="EMBL" id="GLR64960.1"/>
    </source>
</evidence>
<dbReference type="InterPro" id="IPR028943">
    <property type="entry name" value="ZorC_EH_Signature_dom"/>
</dbReference>
<dbReference type="EMBL" id="BSOR01000040">
    <property type="protein sequence ID" value="GLR64960.1"/>
    <property type="molecule type" value="Genomic_DNA"/>
</dbReference>
<evidence type="ECO:0000259" key="1">
    <source>
        <dbReference type="Pfam" id="PF15611"/>
    </source>
</evidence>
<feature type="domain" description="Zorya protein ZorC EH" evidence="1">
    <location>
        <begin position="4"/>
        <end position="237"/>
    </location>
</feature>
<comment type="caution">
    <text evidence="2">The sequence shown here is derived from an EMBL/GenBank/DDBJ whole genome shotgun (WGS) entry which is preliminary data.</text>
</comment>
<name>A0ABQ5ZXP5_9GAMM</name>
<gene>
    <name evidence="2" type="ORF">GCM10007878_23980</name>
</gene>
<accession>A0ABQ5ZXP5</accession>
<proteinExistence type="predicted"/>
<dbReference type="Proteomes" id="UP001156682">
    <property type="component" value="Unassembled WGS sequence"/>
</dbReference>
<sequence length="275" mass="31769">MEIRKKDVANAMYEGKKLLGHLAIELLIDKVKGTPTDDWLETIIEIAGDPRVANTATNYRKWWLPIGQEKIAKVRGWLAKEDLKLFLKAVDEYGKLAGDKDLLRMFPARKKFLEGLFEQGLVRNARLMLGTEAAGYVKKALDKDYQINHILLTGGLKDKAVIYLDCSNFYIVEGSHNFKIWVYLAKPTNIFDSYSPNFSLEYSDLTSSVIKSYLTKFPNWPYVGVTHNNNWLNNVIDFLYTNGRKVELEDIMSKVDYPKYLERYGQPYLKKSKFN</sequence>
<reference evidence="3" key="1">
    <citation type="journal article" date="2019" name="Int. J. Syst. Evol. Microbiol.">
        <title>The Global Catalogue of Microorganisms (GCM) 10K type strain sequencing project: providing services to taxonomists for standard genome sequencing and annotation.</title>
        <authorList>
            <consortium name="The Broad Institute Genomics Platform"/>
            <consortium name="The Broad Institute Genome Sequencing Center for Infectious Disease"/>
            <person name="Wu L."/>
            <person name="Ma J."/>
        </authorList>
    </citation>
    <scope>NUCLEOTIDE SEQUENCE [LARGE SCALE GENOMIC DNA]</scope>
    <source>
        <strain evidence="3">NBRC 100033</strain>
    </source>
</reference>